<evidence type="ECO:0000313" key="1">
    <source>
        <dbReference type="EMBL" id="AAN58473.1"/>
    </source>
</evidence>
<evidence type="ECO:0000313" key="2">
    <source>
        <dbReference type="Proteomes" id="UP000002512"/>
    </source>
</evidence>
<keyword evidence="2" id="KW-1185">Reference proteome</keyword>
<organism evidence="1 2">
    <name type="scientific">Streptococcus mutans serotype c (strain ATCC 700610 / UA159)</name>
    <dbReference type="NCBI Taxonomy" id="210007"/>
    <lineage>
        <taxon>Bacteria</taxon>
        <taxon>Bacillati</taxon>
        <taxon>Bacillota</taxon>
        <taxon>Bacilli</taxon>
        <taxon>Lactobacillales</taxon>
        <taxon>Streptococcaceae</taxon>
        <taxon>Streptococcus</taxon>
    </lineage>
</organism>
<protein>
    <submittedName>
        <fullName evidence="1">Uncharacterized protein</fullName>
    </submittedName>
</protein>
<gene>
    <name evidence="1" type="ordered locus">SMU_750c</name>
</gene>
<dbReference type="EMBL" id="AE014133">
    <property type="protein sequence ID" value="AAN58473.1"/>
    <property type="molecule type" value="Genomic_DNA"/>
</dbReference>
<name>Q8DUY1_STRMU</name>
<accession>Q8DUY1</accession>
<dbReference type="Proteomes" id="UP000002512">
    <property type="component" value="Chromosome"/>
</dbReference>
<dbReference type="KEGG" id="smu:SMU_750c"/>
<reference evidence="1 2" key="1">
    <citation type="journal article" date="2002" name="Proc. Natl. Acad. Sci. U.S.A.">
        <title>Genome sequence of Streptococcus mutans UA159, a cariogenic dental pathogen.</title>
        <authorList>
            <person name="Ajdic D."/>
            <person name="McShan W.M."/>
            <person name="McLaughlin R.E."/>
            <person name="Savic G."/>
            <person name="Chang J."/>
            <person name="Carson M.B."/>
            <person name="Primeaux C."/>
            <person name="Tian R."/>
            <person name="Kenton S."/>
            <person name="Jia H."/>
            <person name="Lin S."/>
            <person name="Qian Y."/>
            <person name="Li S."/>
            <person name="Zhu H."/>
            <person name="Najar F."/>
            <person name="Lai H."/>
            <person name="White J."/>
            <person name="Roe B.A."/>
            <person name="Ferretti J.J."/>
        </authorList>
    </citation>
    <scope>NUCLEOTIDE SEQUENCE [LARGE SCALE GENOMIC DNA]</scope>
    <source>
        <strain evidence="2">ATCC 700610 / UA159</strain>
    </source>
</reference>
<proteinExistence type="predicted"/>
<dbReference type="AlphaFoldDB" id="Q8DUY1"/>
<dbReference type="HOGENOM" id="CLU_3367669_0_0_9"/>
<sequence length="35" mass="3810">MLSNVLSRSVVSPNVDIPNSMVILSPLLISISNYH</sequence>